<feature type="region of interest" description="Disordered" evidence="3">
    <location>
        <begin position="232"/>
        <end position="255"/>
    </location>
</feature>
<dbReference type="Gene3D" id="3.40.50.2000">
    <property type="entry name" value="Glycogen Phosphorylase B"/>
    <property type="match status" value="2"/>
</dbReference>
<feature type="region of interest" description="Disordered" evidence="3">
    <location>
        <begin position="55"/>
        <end position="86"/>
    </location>
</feature>
<dbReference type="InterPro" id="IPR028098">
    <property type="entry name" value="Glyco_trans_4-like_N"/>
</dbReference>
<reference evidence="5 6" key="1">
    <citation type="submission" date="2023-08" db="EMBL/GenBank/DDBJ databases">
        <title>Microbacterium sp. nov., isolated from a waste landfill.</title>
        <authorList>
            <person name="Wen W."/>
        </authorList>
    </citation>
    <scope>NUCLEOTIDE SEQUENCE [LARGE SCALE GENOMIC DNA]</scope>
    <source>
        <strain evidence="5 6">ASV81</strain>
    </source>
</reference>
<dbReference type="SUPFAM" id="SSF53756">
    <property type="entry name" value="UDP-Glycosyltransferase/glycogen phosphorylase"/>
    <property type="match status" value="1"/>
</dbReference>
<keyword evidence="2 5" id="KW-0808">Transferase</keyword>
<evidence type="ECO:0000256" key="1">
    <source>
        <dbReference type="ARBA" id="ARBA00022676"/>
    </source>
</evidence>
<dbReference type="Pfam" id="PF13439">
    <property type="entry name" value="Glyco_transf_4"/>
    <property type="match status" value="1"/>
</dbReference>
<keyword evidence="6" id="KW-1185">Reference proteome</keyword>
<protein>
    <submittedName>
        <fullName evidence="5">Glycosyltransferase family 4 protein</fullName>
        <ecNumber evidence="5">2.4.-.-</ecNumber>
    </submittedName>
</protein>
<dbReference type="Proteomes" id="UP001230289">
    <property type="component" value="Unassembled WGS sequence"/>
</dbReference>
<organism evidence="5 6">
    <name type="scientific">Microbacterium capsulatum</name>
    <dbReference type="NCBI Taxonomy" id="3041921"/>
    <lineage>
        <taxon>Bacteria</taxon>
        <taxon>Bacillati</taxon>
        <taxon>Actinomycetota</taxon>
        <taxon>Actinomycetes</taxon>
        <taxon>Micrococcales</taxon>
        <taxon>Microbacteriaceae</taxon>
        <taxon>Microbacterium</taxon>
    </lineage>
</organism>
<dbReference type="PANTHER" id="PTHR12526:SF636">
    <property type="entry name" value="BLL3647 PROTEIN"/>
    <property type="match status" value="1"/>
</dbReference>
<evidence type="ECO:0000256" key="3">
    <source>
        <dbReference type="SAM" id="MobiDB-lite"/>
    </source>
</evidence>
<proteinExistence type="predicted"/>
<gene>
    <name evidence="5" type="ORF">RBR11_10145</name>
</gene>
<accession>A0ABU0XGM1</accession>
<dbReference type="EC" id="2.4.-.-" evidence="5"/>
<evidence type="ECO:0000259" key="4">
    <source>
        <dbReference type="Pfam" id="PF13439"/>
    </source>
</evidence>
<dbReference type="RefSeq" id="WP_308489211.1">
    <property type="nucleotide sequence ID" value="NZ_JAVFCB010000005.1"/>
</dbReference>
<dbReference type="PANTHER" id="PTHR12526">
    <property type="entry name" value="GLYCOSYLTRANSFERASE"/>
    <property type="match status" value="1"/>
</dbReference>
<feature type="compositionally biased region" description="Low complexity" evidence="3">
    <location>
        <begin position="67"/>
        <end position="86"/>
    </location>
</feature>
<evidence type="ECO:0000313" key="6">
    <source>
        <dbReference type="Proteomes" id="UP001230289"/>
    </source>
</evidence>
<dbReference type="EMBL" id="JAVFCB010000005">
    <property type="protein sequence ID" value="MDQ4214274.1"/>
    <property type="molecule type" value="Genomic_DNA"/>
</dbReference>
<evidence type="ECO:0000256" key="2">
    <source>
        <dbReference type="ARBA" id="ARBA00022679"/>
    </source>
</evidence>
<name>A0ABU0XGM1_9MICO</name>
<comment type="caution">
    <text evidence="5">The sequence shown here is derived from an EMBL/GenBank/DDBJ whole genome shotgun (WGS) entry which is preliminary data.</text>
</comment>
<feature type="region of interest" description="Disordered" evidence="3">
    <location>
        <begin position="476"/>
        <end position="502"/>
    </location>
</feature>
<dbReference type="Pfam" id="PF13692">
    <property type="entry name" value="Glyco_trans_1_4"/>
    <property type="match status" value="1"/>
</dbReference>
<feature type="domain" description="Glycosyltransferase subfamily 4-like N-terminal" evidence="4">
    <location>
        <begin position="104"/>
        <end position="243"/>
    </location>
</feature>
<dbReference type="CDD" id="cd03801">
    <property type="entry name" value="GT4_PimA-like"/>
    <property type="match status" value="1"/>
</dbReference>
<dbReference type="GO" id="GO:0016757">
    <property type="term" value="F:glycosyltransferase activity"/>
    <property type="evidence" value="ECO:0007669"/>
    <property type="project" value="UniProtKB-KW"/>
</dbReference>
<keyword evidence="1 5" id="KW-0328">Glycosyltransferase</keyword>
<sequence length="502" mass="51757">MGSREGTRATRIAAALWGGLILATDLLPPRVRYGYVHRWTRAAFSRPLRSLAALPADPADAGHGDPADPADAGHGVPAGSADAARPTPAPDAVRCLLVADGLDVGGIGTVIEMLALGLAEHGVHPVVLCPEDGARAARLRAAGIEVLLAADTAAAHEAIRRARPDVIQLHSAPPPLERAALDSGRPLIPVMHNTEIHFTRARWARFAALMARSAQAVAVSETVSAFHRRRIGDGTPTTVIPNGSPAVRTPSPAQRRRARSALSDVVGTEIGEDVVFVCLARYDAQKNTAGLVAAFTAAIEHGAAPVRLVWAGDPSDAAEVRRADAVRRCSPAADRIHLLGNSDAGALLAAADAFVLDSFFEGWPMAATEASAIGLPLVLSDVGGARELVARDVARSVLVPNATGPADLVSDARVRAARWRSAAQTNAATLGAAVSAVTATVLAERSGASPHSTEGPDRGGVQAMRAAHAALIRGAARHAERLDDGAGSGRTTTGPRRQGGDG</sequence>
<evidence type="ECO:0000313" key="5">
    <source>
        <dbReference type="EMBL" id="MDQ4214274.1"/>
    </source>
</evidence>